<dbReference type="EC" id="2.5.1.145" evidence="8"/>
<dbReference type="EMBL" id="JAPDOD010000002">
    <property type="protein sequence ID" value="MDA0159377.1"/>
    <property type="molecule type" value="Genomic_DNA"/>
</dbReference>
<proteinExistence type="inferred from homology"/>
<feature type="transmembrane region" description="Helical" evidence="7">
    <location>
        <begin position="60"/>
        <end position="81"/>
    </location>
</feature>
<dbReference type="GO" id="GO:0008961">
    <property type="term" value="F:phosphatidylglycerol-prolipoprotein diacylglyceryl transferase activity"/>
    <property type="evidence" value="ECO:0007669"/>
    <property type="project" value="UniProtKB-EC"/>
</dbReference>
<comment type="similarity">
    <text evidence="1">Belongs to the Lgt family.</text>
</comment>
<dbReference type="GO" id="GO:0042158">
    <property type="term" value="P:lipoprotein biosynthetic process"/>
    <property type="evidence" value="ECO:0007669"/>
    <property type="project" value="InterPro"/>
</dbReference>
<evidence type="ECO:0000256" key="7">
    <source>
        <dbReference type="SAM" id="Phobius"/>
    </source>
</evidence>
<dbReference type="PROSITE" id="PS01311">
    <property type="entry name" value="LGT"/>
    <property type="match status" value="1"/>
</dbReference>
<evidence type="ECO:0000256" key="5">
    <source>
        <dbReference type="ARBA" id="ARBA00022989"/>
    </source>
</evidence>
<dbReference type="PANTHER" id="PTHR30589">
    <property type="entry name" value="PROLIPOPROTEIN DIACYLGLYCERYL TRANSFERASE"/>
    <property type="match status" value="1"/>
</dbReference>
<dbReference type="InterPro" id="IPR001640">
    <property type="entry name" value="Lgt"/>
</dbReference>
<dbReference type="AlphaFoldDB" id="A0A9X3RZW0"/>
<protein>
    <submittedName>
        <fullName evidence="8">Prolipoprotein diacylglyceryl transferase</fullName>
        <ecNumber evidence="8">2.5.1.145</ecNumber>
    </submittedName>
</protein>
<name>A0A9X3RZW0_9ACTN</name>
<keyword evidence="9" id="KW-1185">Reference proteome</keyword>
<accession>A0A9X3RZW0</accession>
<feature type="transmembrane region" description="Helical" evidence="7">
    <location>
        <begin position="173"/>
        <end position="191"/>
    </location>
</feature>
<keyword evidence="4 7" id="KW-0812">Transmembrane</keyword>
<reference evidence="8" key="1">
    <citation type="submission" date="2022-10" db="EMBL/GenBank/DDBJ databases">
        <title>The WGS of Solirubrobacter ginsenosidimutans DSM 21036.</title>
        <authorList>
            <person name="Jiang Z."/>
        </authorList>
    </citation>
    <scope>NUCLEOTIDE SEQUENCE</scope>
    <source>
        <strain evidence="8">DSM 21036</strain>
    </source>
</reference>
<dbReference type="GO" id="GO:0005886">
    <property type="term" value="C:plasma membrane"/>
    <property type="evidence" value="ECO:0007669"/>
    <property type="project" value="InterPro"/>
</dbReference>
<keyword evidence="5 7" id="KW-1133">Transmembrane helix</keyword>
<evidence type="ECO:0000256" key="1">
    <source>
        <dbReference type="ARBA" id="ARBA00007150"/>
    </source>
</evidence>
<evidence type="ECO:0000256" key="6">
    <source>
        <dbReference type="ARBA" id="ARBA00023136"/>
    </source>
</evidence>
<evidence type="ECO:0000256" key="3">
    <source>
        <dbReference type="ARBA" id="ARBA00022679"/>
    </source>
</evidence>
<dbReference type="Proteomes" id="UP001149140">
    <property type="component" value="Unassembled WGS sequence"/>
</dbReference>
<keyword evidence="3 8" id="KW-0808">Transferase</keyword>
<dbReference type="PANTHER" id="PTHR30589:SF0">
    <property type="entry name" value="PHOSPHATIDYLGLYCEROL--PROLIPOPROTEIN DIACYLGLYCERYL TRANSFERASE"/>
    <property type="match status" value="1"/>
</dbReference>
<feature type="transmembrane region" description="Helical" evidence="7">
    <location>
        <begin position="203"/>
        <end position="224"/>
    </location>
</feature>
<organism evidence="8 9">
    <name type="scientific">Solirubrobacter ginsenosidimutans</name>
    <dbReference type="NCBI Taxonomy" id="490573"/>
    <lineage>
        <taxon>Bacteria</taxon>
        <taxon>Bacillati</taxon>
        <taxon>Actinomycetota</taxon>
        <taxon>Thermoleophilia</taxon>
        <taxon>Solirubrobacterales</taxon>
        <taxon>Solirubrobacteraceae</taxon>
        <taxon>Solirubrobacter</taxon>
    </lineage>
</organism>
<gene>
    <name evidence="8" type="primary">lgt</name>
    <name evidence="8" type="ORF">OM076_03790</name>
</gene>
<evidence type="ECO:0000313" key="9">
    <source>
        <dbReference type="Proteomes" id="UP001149140"/>
    </source>
</evidence>
<dbReference type="NCBIfam" id="TIGR00544">
    <property type="entry name" value="lgt"/>
    <property type="match status" value="1"/>
</dbReference>
<keyword evidence="2" id="KW-1003">Cell membrane</keyword>
<evidence type="ECO:0000313" key="8">
    <source>
        <dbReference type="EMBL" id="MDA0159377.1"/>
    </source>
</evidence>
<dbReference type="Pfam" id="PF01790">
    <property type="entry name" value="LGT"/>
    <property type="match status" value="1"/>
</dbReference>
<keyword evidence="6 7" id="KW-0472">Membrane</keyword>
<comment type="caution">
    <text evidence="8">The sequence shown here is derived from an EMBL/GenBank/DDBJ whole genome shotgun (WGS) entry which is preliminary data.</text>
</comment>
<sequence length="247" mass="27188">MYAIAVIVAVIITKRRYSGDPSLVDEVALWGFPAGLIGGRLYHLATSWNEVPHTWWGPFAVWKGGLGIWGGIALGVAVGLWRVKRRGADLPTFMDAGAPALLVAQSIGRVGNWFNQELFGKPTNLPWGLEIDPQHRPEQYLDRATFHPVFLYEIIWNLALAALLVRLTGKVRAPGLFALYVAGYSAFRIFAELIRVDPAHHIFGLRLNLFVAVALCITGLVWFWRVAGRPAARAAPPRASAGSERQG</sequence>
<dbReference type="RefSeq" id="WP_270038055.1">
    <property type="nucleotide sequence ID" value="NZ_JAPDOD010000002.1"/>
</dbReference>
<evidence type="ECO:0000256" key="2">
    <source>
        <dbReference type="ARBA" id="ARBA00022475"/>
    </source>
</evidence>
<evidence type="ECO:0000256" key="4">
    <source>
        <dbReference type="ARBA" id="ARBA00022692"/>
    </source>
</evidence>